<dbReference type="EMBL" id="JAACXV010014564">
    <property type="protein sequence ID" value="KAF7266098.1"/>
    <property type="molecule type" value="Genomic_DNA"/>
</dbReference>
<gene>
    <name evidence="1" type="ORF">GWI33_020549</name>
</gene>
<name>A0A834M0D9_RHYFE</name>
<comment type="caution">
    <text evidence="1">The sequence shown here is derived from an EMBL/GenBank/DDBJ whole genome shotgun (WGS) entry which is preliminary data.</text>
</comment>
<dbReference type="GO" id="GO:0003697">
    <property type="term" value="F:single-stranded DNA binding"/>
    <property type="evidence" value="ECO:0007669"/>
    <property type="project" value="TreeGrafter"/>
</dbReference>
<dbReference type="Proteomes" id="UP000625711">
    <property type="component" value="Unassembled WGS sequence"/>
</dbReference>
<organism evidence="1 2">
    <name type="scientific">Rhynchophorus ferrugineus</name>
    <name type="common">Red palm weevil</name>
    <name type="synonym">Curculio ferrugineus</name>
    <dbReference type="NCBI Taxonomy" id="354439"/>
    <lineage>
        <taxon>Eukaryota</taxon>
        <taxon>Metazoa</taxon>
        <taxon>Ecdysozoa</taxon>
        <taxon>Arthropoda</taxon>
        <taxon>Hexapoda</taxon>
        <taxon>Insecta</taxon>
        <taxon>Pterygota</taxon>
        <taxon>Neoptera</taxon>
        <taxon>Endopterygota</taxon>
        <taxon>Coleoptera</taxon>
        <taxon>Polyphaga</taxon>
        <taxon>Cucujiformia</taxon>
        <taxon>Curculionidae</taxon>
        <taxon>Dryophthorinae</taxon>
        <taxon>Rhynchophorus</taxon>
    </lineage>
</organism>
<dbReference type="PANTHER" id="PTHR28653:SF1">
    <property type="entry name" value="ATPASE SWSAP1"/>
    <property type="match status" value="1"/>
</dbReference>
<evidence type="ECO:0000313" key="2">
    <source>
        <dbReference type="Proteomes" id="UP000625711"/>
    </source>
</evidence>
<protein>
    <submittedName>
        <fullName evidence="1">Uncharacterized protein</fullName>
    </submittedName>
</protein>
<dbReference type="GO" id="GO:0000724">
    <property type="term" value="P:double-strand break repair via homologous recombination"/>
    <property type="evidence" value="ECO:0007669"/>
    <property type="project" value="TreeGrafter"/>
</dbReference>
<evidence type="ECO:0000313" key="1">
    <source>
        <dbReference type="EMBL" id="KAF7266098.1"/>
    </source>
</evidence>
<dbReference type="GO" id="GO:0097196">
    <property type="term" value="C:Shu complex"/>
    <property type="evidence" value="ECO:0007669"/>
    <property type="project" value="TreeGrafter"/>
</dbReference>
<sequence length="185" mass="21418">MATNLEKHNSSLLIGVTDYISLKLAINSAENGKRVWHISMKPIEKLPENISQPCREVLQLITFIYLSTYDDLIKHFNSIHKWKHLPQLIILKDFENYCDILDSNYNSLKSAYLCATLLDSVSYISRKSQSHTSVMVCCSSLEGTEKIQVLYDMYFDICVNKEEFQDEDVLLHFIWNSLIKTNDVS</sequence>
<dbReference type="OrthoDB" id="67296at2759"/>
<reference evidence="1" key="1">
    <citation type="submission" date="2020-08" db="EMBL/GenBank/DDBJ databases">
        <title>Genome sequencing and assembly of the red palm weevil Rhynchophorus ferrugineus.</title>
        <authorList>
            <person name="Dias G.B."/>
            <person name="Bergman C.M."/>
            <person name="Manee M."/>
        </authorList>
    </citation>
    <scope>NUCLEOTIDE SEQUENCE</scope>
    <source>
        <strain evidence="1">AA-2017</strain>
        <tissue evidence="1">Whole larva</tissue>
    </source>
</reference>
<dbReference type="PANTHER" id="PTHR28653">
    <property type="match status" value="1"/>
</dbReference>
<proteinExistence type="predicted"/>
<dbReference type="AlphaFoldDB" id="A0A834M0D9"/>
<accession>A0A834M0D9</accession>
<keyword evidence="2" id="KW-1185">Reference proteome</keyword>